<dbReference type="InterPro" id="IPR004839">
    <property type="entry name" value="Aminotransferase_I/II_large"/>
</dbReference>
<sequence>MAPSAISSYIRSLFKQCRTSDSSENSAACRSSVAPVACTNSELSAVARELTGPSRISFLESGRAKLAGNPYTRDGNPGGIINVSLAENYLMYDVLLEKMNKPGTSDLSPKLLSYQSSPYGTMETRTAICSTLTRELKLKNAMDPTKMTLHAGAGAVLQNFFQAVCDPGDGVLVPAPYYVGFERDISAYTRAKLIAVHFSSASLQIDVTTLEEARKKAEKEGIKIKSLLLTNPHNPFGTIYNADLFRSILVWAASRKLHVLVDEVYALSRYDQPSSTEWVSILDMDLPDPTRTHLCWAASKDLCANGVRLGAFYTFNNPVILKAMQMLCIFARPSSLAEAFVRNMLADETWFHEFVVENAVRLKSAYERCTSRLKEHSIPFVVASSAFFIWIDLRRFMKTSELGSDPELTLWHKMIDGGGLAG</sequence>
<dbReference type="Gene3D" id="3.40.640.10">
    <property type="entry name" value="Type I PLP-dependent aspartate aminotransferase-like (Major domain)"/>
    <property type="match status" value="1"/>
</dbReference>
<dbReference type="InterPro" id="IPR015424">
    <property type="entry name" value="PyrdxlP-dep_Trfase"/>
</dbReference>
<dbReference type="GO" id="GO:0008483">
    <property type="term" value="F:transaminase activity"/>
    <property type="evidence" value="ECO:0007669"/>
    <property type="project" value="TreeGrafter"/>
</dbReference>
<dbReference type="RefSeq" id="XP_031026066.1">
    <property type="nucleotide sequence ID" value="XM_031168034.1"/>
</dbReference>
<protein>
    <recommendedName>
        <fullName evidence="2">Aminotransferase class I/classII large domain-containing protein</fullName>
    </recommendedName>
</protein>
<name>A0A507CDH6_9FUNG</name>
<accession>A0A507CDH6</accession>
<dbReference type="AlphaFoldDB" id="A0A507CDH6"/>
<dbReference type="STRING" id="1806994.A0A507CDH6"/>
<dbReference type="GeneID" id="42003331"/>
<evidence type="ECO:0000259" key="2">
    <source>
        <dbReference type="Pfam" id="PF00155"/>
    </source>
</evidence>
<dbReference type="OrthoDB" id="7042322at2759"/>
<dbReference type="Gene3D" id="3.90.1150.10">
    <property type="entry name" value="Aspartate Aminotransferase, domain 1"/>
    <property type="match status" value="1"/>
</dbReference>
<dbReference type="InterPro" id="IPR050478">
    <property type="entry name" value="Ethylene_sulfur-biosynth"/>
</dbReference>
<dbReference type="PRINTS" id="PR00753">
    <property type="entry name" value="ACCSYNTHASE"/>
</dbReference>
<proteinExistence type="predicted"/>
<feature type="domain" description="Aminotransferase class I/classII large" evidence="2">
    <location>
        <begin position="118"/>
        <end position="415"/>
    </location>
</feature>
<dbReference type="Pfam" id="PF00155">
    <property type="entry name" value="Aminotran_1_2"/>
    <property type="match status" value="1"/>
</dbReference>
<evidence type="ECO:0000256" key="1">
    <source>
        <dbReference type="ARBA" id="ARBA00022898"/>
    </source>
</evidence>
<dbReference type="InterPro" id="IPR015422">
    <property type="entry name" value="PyrdxlP-dep_Trfase_small"/>
</dbReference>
<comment type="caution">
    <text evidence="3">The sequence shown here is derived from an EMBL/GenBank/DDBJ whole genome shotgun (WGS) entry which is preliminary data.</text>
</comment>
<dbReference type="Proteomes" id="UP000319731">
    <property type="component" value="Unassembled WGS sequence"/>
</dbReference>
<dbReference type="CDD" id="cd00609">
    <property type="entry name" value="AAT_like"/>
    <property type="match status" value="1"/>
</dbReference>
<dbReference type="GO" id="GO:0006520">
    <property type="term" value="P:amino acid metabolic process"/>
    <property type="evidence" value="ECO:0007669"/>
    <property type="project" value="TreeGrafter"/>
</dbReference>
<evidence type="ECO:0000313" key="3">
    <source>
        <dbReference type="EMBL" id="TPX35593.1"/>
    </source>
</evidence>
<evidence type="ECO:0000313" key="4">
    <source>
        <dbReference type="Proteomes" id="UP000319731"/>
    </source>
</evidence>
<dbReference type="EMBL" id="QEAO01000008">
    <property type="protein sequence ID" value="TPX35593.1"/>
    <property type="molecule type" value="Genomic_DNA"/>
</dbReference>
<keyword evidence="1" id="KW-0663">Pyridoxal phosphate</keyword>
<reference evidence="3 4" key="1">
    <citation type="journal article" date="2019" name="Sci. Rep.">
        <title>Comparative genomics of chytrid fungi reveal insights into the obligate biotrophic and pathogenic lifestyle of Synchytrium endobioticum.</title>
        <authorList>
            <person name="van de Vossenberg B.T.L.H."/>
            <person name="Warris S."/>
            <person name="Nguyen H.D.T."/>
            <person name="van Gent-Pelzer M.P.E."/>
            <person name="Joly D.L."/>
            <person name="van de Geest H.C."/>
            <person name="Bonants P.J.M."/>
            <person name="Smith D.S."/>
            <person name="Levesque C.A."/>
            <person name="van der Lee T.A.J."/>
        </authorList>
    </citation>
    <scope>NUCLEOTIDE SEQUENCE [LARGE SCALE GENOMIC DNA]</scope>
    <source>
        <strain evidence="3 4">JEL517</strain>
    </source>
</reference>
<dbReference type="InterPro" id="IPR015421">
    <property type="entry name" value="PyrdxlP-dep_Trfase_major"/>
</dbReference>
<keyword evidence="4" id="KW-1185">Reference proteome</keyword>
<dbReference type="SUPFAM" id="SSF53383">
    <property type="entry name" value="PLP-dependent transferases"/>
    <property type="match status" value="1"/>
</dbReference>
<gene>
    <name evidence="3" type="ORF">SmJEL517_g02106</name>
</gene>
<organism evidence="3 4">
    <name type="scientific">Synchytrium microbalum</name>
    <dbReference type="NCBI Taxonomy" id="1806994"/>
    <lineage>
        <taxon>Eukaryota</taxon>
        <taxon>Fungi</taxon>
        <taxon>Fungi incertae sedis</taxon>
        <taxon>Chytridiomycota</taxon>
        <taxon>Chytridiomycota incertae sedis</taxon>
        <taxon>Chytridiomycetes</taxon>
        <taxon>Synchytriales</taxon>
        <taxon>Synchytriaceae</taxon>
        <taxon>Synchytrium</taxon>
    </lineage>
</organism>
<dbReference type="PANTHER" id="PTHR43795">
    <property type="entry name" value="BIFUNCTIONAL ASPARTATE AMINOTRANSFERASE AND GLUTAMATE/ASPARTATE-PREPHENATE AMINOTRANSFERASE-RELATED"/>
    <property type="match status" value="1"/>
</dbReference>
<dbReference type="PANTHER" id="PTHR43795:SF39">
    <property type="entry name" value="AMINOTRANSFERASE CLASS I_CLASSII DOMAIN-CONTAINING PROTEIN"/>
    <property type="match status" value="1"/>
</dbReference>
<dbReference type="GO" id="GO:0030170">
    <property type="term" value="F:pyridoxal phosphate binding"/>
    <property type="evidence" value="ECO:0007669"/>
    <property type="project" value="InterPro"/>
</dbReference>